<name>A0ABQ7HWE3_9MICR</name>
<accession>A0ABQ7HWE3</accession>
<proteinExistence type="predicted"/>
<dbReference type="EMBL" id="SBIQ01000256">
    <property type="protein sequence ID" value="KAF7682456.1"/>
    <property type="molecule type" value="Genomic_DNA"/>
</dbReference>
<protein>
    <submittedName>
        <fullName evidence="1">Uncharacterized protein</fullName>
    </submittedName>
</protein>
<dbReference type="Proteomes" id="UP001516464">
    <property type="component" value="Unassembled WGS sequence"/>
</dbReference>
<sequence>MKSFYNIIYQISNIIYNFINKNDIEYMETVLLNIKVSENYEFVVSDEKLKFENIVKNVSKHSKIQLYSYEKKWILMLYEILSTAKYQDPSSVYDLFEFIGSNLYLLASIDDYNFLSKLNKKILVLFNRLIINKNRVICNDQIDINENFYEQLISSFRNMNDDSFDANLENINPVFNKDIFVLLISVFYYTGSYRTSNIHLKHELLKKYIFFLFKINLNESIKLLVLQKILYNNTVDFLLIEINGLKNENNLLSFSILELMVNKKLYDIDVKAIRNMVLIKHNIIPNECKYIENVIIFYFFYEDLKPHIRKYFNKNESELFDFFINLFVCNDEINDKNNFRYRMIESLTFLNNSESILTFINRYISSISIGITSICDISQKESSINFQYYHDLFETLLTMINRYYFFECFKEHLAKDQIISKYNCIVKDIFPNYPKLINNQMVYTLFIGSWNDNTYFIRYKEFYLYIITIILFSENLFEKLNNIKSEFVNNTDIYNSIVKVMSIPILLRFIIKKYKLYLFKEIYTIDHYIIQCCEKYIHDNNCYHCFDHYDIIMLNCLDDYKKELESGLTRKVISVNDFLEGKKFELFNE</sequence>
<evidence type="ECO:0000313" key="2">
    <source>
        <dbReference type="Proteomes" id="UP001516464"/>
    </source>
</evidence>
<organism evidence="1 2">
    <name type="scientific">Astathelohania contejeani</name>
    <dbReference type="NCBI Taxonomy" id="164912"/>
    <lineage>
        <taxon>Eukaryota</taxon>
        <taxon>Fungi</taxon>
        <taxon>Fungi incertae sedis</taxon>
        <taxon>Microsporidia</taxon>
        <taxon>Astathelohaniidae</taxon>
        <taxon>Astathelohania</taxon>
    </lineage>
</organism>
<keyword evidence="2" id="KW-1185">Reference proteome</keyword>
<evidence type="ECO:0000313" key="1">
    <source>
        <dbReference type="EMBL" id="KAF7682456.1"/>
    </source>
</evidence>
<gene>
    <name evidence="1" type="ORF">TCON_2318</name>
</gene>
<comment type="caution">
    <text evidence="1">The sequence shown here is derived from an EMBL/GenBank/DDBJ whole genome shotgun (WGS) entry which is preliminary data.</text>
</comment>
<reference evidence="1 2" key="1">
    <citation type="submission" date="2019-01" db="EMBL/GenBank/DDBJ databases">
        <title>Genomes sequencing and comparative genomics of infectious freshwater microsporidia, Cucumispora dikerogammari and Thelohania contejeani.</title>
        <authorList>
            <person name="Cormier A."/>
            <person name="Giraud I."/>
            <person name="Wattier R."/>
            <person name="Teixeira M."/>
            <person name="Grandjean F."/>
            <person name="Rigaud T."/>
            <person name="Cordaux R."/>
        </authorList>
    </citation>
    <scope>NUCLEOTIDE SEQUENCE [LARGE SCALE GENOMIC DNA]</scope>
    <source>
        <strain evidence="1">T1</strain>
        <tissue evidence="1">Spores</tissue>
    </source>
</reference>